<comment type="caution">
    <text evidence="2">The sequence shown here is derived from an EMBL/GenBank/DDBJ whole genome shotgun (WGS) entry which is preliminary data.</text>
</comment>
<dbReference type="Proteomes" id="UP001231109">
    <property type="component" value="Unassembled WGS sequence"/>
</dbReference>
<evidence type="ECO:0000256" key="1">
    <source>
        <dbReference type="SAM" id="SignalP"/>
    </source>
</evidence>
<sequence length="159" mass="18474">MKYLPLYCLLLLVSISSRAQFDITGEGKLYPVKGASQEFDFGFSYIRREGSYRFIVGRYNLTVQTVPEKYALALILQNDQHVWVPDFINEPLVGFELKIENYTIRLYQDTETNPDKANFVLQLNDENYYFSSGPGQINFLFSEEGIKDVNVKGMFKPRR</sequence>
<feature type="signal peptide" evidence="1">
    <location>
        <begin position="1"/>
        <end position="19"/>
    </location>
</feature>
<dbReference type="EMBL" id="JAPJDZ010000001">
    <property type="protein sequence ID" value="MDP5134491.1"/>
    <property type="molecule type" value="Genomic_DNA"/>
</dbReference>
<organism evidence="2 3">
    <name type="scientific">Rheinheimera baltica</name>
    <dbReference type="NCBI Taxonomy" id="67576"/>
    <lineage>
        <taxon>Bacteria</taxon>
        <taxon>Pseudomonadati</taxon>
        <taxon>Pseudomonadota</taxon>
        <taxon>Gammaproteobacteria</taxon>
        <taxon>Chromatiales</taxon>
        <taxon>Chromatiaceae</taxon>
        <taxon>Rheinheimera</taxon>
    </lineage>
</organism>
<name>A0ABT9HUX5_9GAMM</name>
<keyword evidence="3" id="KW-1185">Reference proteome</keyword>
<evidence type="ECO:0008006" key="4">
    <source>
        <dbReference type="Google" id="ProtNLM"/>
    </source>
</evidence>
<feature type="chain" id="PRO_5045684293" description="DUF2846 domain-containing protein" evidence="1">
    <location>
        <begin position="20"/>
        <end position="159"/>
    </location>
</feature>
<evidence type="ECO:0000313" key="3">
    <source>
        <dbReference type="Proteomes" id="UP001231109"/>
    </source>
</evidence>
<keyword evidence="1" id="KW-0732">Signal</keyword>
<dbReference type="RefSeq" id="WP_305973121.1">
    <property type="nucleotide sequence ID" value="NZ_JAPJDZ010000001.1"/>
</dbReference>
<accession>A0ABT9HUX5</accession>
<gene>
    <name evidence="2" type="ORF">ORJ04_00835</name>
</gene>
<proteinExistence type="predicted"/>
<reference evidence="2 3" key="1">
    <citation type="submission" date="2022-11" db="EMBL/GenBank/DDBJ databases">
        <title>Viruses from the air-sea interface of a natural surface slick.</title>
        <authorList>
            <person name="Rahlff J."/>
            <person name="Holmfeldt K."/>
        </authorList>
    </citation>
    <scope>NUCLEOTIDE SEQUENCE [LARGE SCALE GENOMIC DNA]</scope>
    <source>
        <strain evidence="2 3">SMS4</strain>
    </source>
</reference>
<evidence type="ECO:0000313" key="2">
    <source>
        <dbReference type="EMBL" id="MDP5134491.1"/>
    </source>
</evidence>
<protein>
    <recommendedName>
        <fullName evidence="4">DUF2846 domain-containing protein</fullName>
    </recommendedName>
</protein>